<accession>J9CR67</accession>
<gene>
    <name evidence="2" type="ORF">EVA_09239</name>
</gene>
<reference evidence="2" key="1">
    <citation type="journal article" date="2012" name="PLoS ONE">
        <title>Gene sets for utilization of primary and secondary nutrition supplies in the distal gut of endangered iberian lynx.</title>
        <authorList>
            <person name="Alcaide M."/>
            <person name="Messina E."/>
            <person name="Richter M."/>
            <person name="Bargiela R."/>
            <person name="Peplies J."/>
            <person name="Huws S.A."/>
            <person name="Newbold C.J."/>
            <person name="Golyshin P.N."/>
            <person name="Simon M.A."/>
            <person name="Lopez G."/>
            <person name="Yakimov M.M."/>
            <person name="Ferrer M."/>
        </authorList>
    </citation>
    <scope>NUCLEOTIDE SEQUENCE</scope>
</reference>
<feature type="transmembrane region" description="Helical" evidence="1">
    <location>
        <begin position="67"/>
        <end position="86"/>
    </location>
</feature>
<name>J9CR67_9ZZZZ</name>
<sequence>MMENLSGLPHSHTPPLTPITPSDFLPVRENILLFFPWPKGHRGAYIINIFFPYFTTNPYQLVPFTPIGGHILSIYFFPIFCCYYSLSRRLLQGPRTGFFYNSIPPQVWPRSCSFSGCCTSGTGSSSRAFSTRGRNCSGKCRSRKSSTAPIPSWSRAEIPRSQLKSFSRYSTCTLSCRFSFSSCCRSWASFSFSFIEGIFC</sequence>
<dbReference type="EMBL" id="AMCI01002453">
    <property type="protein sequence ID" value="EJX02656.1"/>
    <property type="molecule type" value="Genomic_DNA"/>
</dbReference>
<evidence type="ECO:0000313" key="2">
    <source>
        <dbReference type="EMBL" id="EJX02656.1"/>
    </source>
</evidence>
<comment type="caution">
    <text evidence="2">The sequence shown here is derived from an EMBL/GenBank/DDBJ whole genome shotgun (WGS) entry which is preliminary data.</text>
</comment>
<evidence type="ECO:0000256" key="1">
    <source>
        <dbReference type="SAM" id="Phobius"/>
    </source>
</evidence>
<organism evidence="2">
    <name type="scientific">gut metagenome</name>
    <dbReference type="NCBI Taxonomy" id="749906"/>
    <lineage>
        <taxon>unclassified sequences</taxon>
        <taxon>metagenomes</taxon>
        <taxon>organismal metagenomes</taxon>
    </lineage>
</organism>
<keyword evidence="1" id="KW-0812">Transmembrane</keyword>
<keyword evidence="1" id="KW-0472">Membrane</keyword>
<proteinExistence type="predicted"/>
<protein>
    <submittedName>
        <fullName evidence="2">Uncharacterized protein</fullName>
    </submittedName>
</protein>
<keyword evidence="1" id="KW-1133">Transmembrane helix</keyword>
<dbReference type="AlphaFoldDB" id="J9CR67"/>